<dbReference type="EMBL" id="PNCM01000021">
    <property type="protein sequence ID" value="TMP80613.1"/>
    <property type="molecule type" value="Genomic_DNA"/>
</dbReference>
<dbReference type="Proteomes" id="UP000307362">
    <property type="component" value="Unassembled WGS sequence"/>
</dbReference>
<reference evidence="3" key="2">
    <citation type="submission" date="2019-06" db="EMBL/GenBank/DDBJ databases">
        <title>Co-occurence of chitin degradation, pigmentation and bioactivity in marine Pseudoalteromonas.</title>
        <authorList>
            <person name="Sonnenschein E.C."/>
            <person name="Bech P.K."/>
        </authorList>
    </citation>
    <scope>NUCLEOTIDE SEQUENCE [LARGE SCALE GENOMIC DNA]</scope>
    <source>
        <strain evidence="3">S1189</strain>
    </source>
</reference>
<comment type="caution">
    <text evidence="2">The sequence shown here is derived from an EMBL/GenBank/DDBJ whole genome shotgun (WGS) entry which is preliminary data.</text>
</comment>
<reference evidence="2 3" key="1">
    <citation type="submission" date="2017-12" db="EMBL/GenBank/DDBJ databases">
        <authorList>
            <person name="Paulsen S."/>
            <person name="Gram L.K."/>
        </authorList>
    </citation>
    <scope>NUCLEOTIDE SEQUENCE [LARGE SCALE GENOMIC DNA]</scope>
    <source>
        <strain evidence="2 3">S1189</strain>
    </source>
</reference>
<organism evidence="2 3">
    <name type="scientific">Pseudoalteromonas phenolica</name>
    <dbReference type="NCBI Taxonomy" id="161398"/>
    <lineage>
        <taxon>Bacteria</taxon>
        <taxon>Pseudomonadati</taxon>
        <taxon>Pseudomonadota</taxon>
        <taxon>Gammaproteobacteria</taxon>
        <taxon>Alteromonadales</taxon>
        <taxon>Pseudoalteromonadaceae</taxon>
        <taxon>Pseudoalteromonas</taxon>
    </lineage>
</organism>
<sequence>MLLILFGVLSVIIGLGLLSLLSQFVTLLLNVSTVDNYFYPLLILITISSYLFVNLCFYNAIIKLKAIVLDYKQTLIVQAPSLIISVILISKVNFDQSVHTLWYVANDIVAYISFGLSFIVVSFLKAQVKEKGNLQSL</sequence>
<protein>
    <submittedName>
        <fullName evidence="2">Uncharacterized protein</fullName>
    </submittedName>
</protein>
<feature type="transmembrane region" description="Helical" evidence="1">
    <location>
        <begin position="74"/>
        <end position="94"/>
    </location>
</feature>
<accession>A0A5S3YTA8</accession>
<gene>
    <name evidence="2" type="ORF">CWB73_11315</name>
</gene>
<feature type="transmembrane region" description="Helical" evidence="1">
    <location>
        <begin position="38"/>
        <end position="62"/>
    </location>
</feature>
<keyword evidence="1" id="KW-0472">Membrane</keyword>
<dbReference type="OrthoDB" id="9781691at2"/>
<keyword evidence="1" id="KW-1133">Transmembrane helix</keyword>
<keyword evidence="1" id="KW-0812">Transmembrane</keyword>
<name>A0A5S3YTA8_9GAMM</name>
<proteinExistence type="predicted"/>
<evidence type="ECO:0000313" key="3">
    <source>
        <dbReference type="Proteomes" id="UP000307362"/>
    </source>
</evidence>
<dbReference type="AlphaFoldDB" id="A0A5S3YTA8"/>
<evidence type="ECO:0000313" key="2">
    <source>
        <dbReference type="EMBL" id="TMP80613.1"/>
    </source>
</evidence>
<evidence type="ECO:0000256" key="1">
    <source>
        <dbReference type="SAM" id="Phobius"/>
    </source>
</evidence>
<dbReference type="RefSeq" id="WP_138567676.1">
    <property type="nucleotide sequence ID" value="NZ_PNCM01000021.1"/>
</dbReference>
<feature type="transmembrane region" description="Helical" evidence="1">
    <location>
        <begin position="100"/>
        <end position="124"/>
    </location>
</feature>